<evidence type="ECO:0000313" key="3">
    <source>
        <dbReference type="EMBL" id="QAB18412.1"/>
    </source>
</evidence>
<gene>
    <name evidence="2" type="ORF">Leucomu_03500</name>
    <name evidence="3" type="ORF">Leucomu_11240</name>
</gene>
<proteinExistence type="predicted"/>
<evidence type="ECO:0000256" key="1">
    <source>
        <dbReference type="SAM" id="MobiDB-lite"/>
    </source>
</evidence>
<organism evidence="2 4">
    <name type="scientific">Leucobacter muris</name>
    <dbReference type="NCBI Taxonomy" id="1935379"/>
    <lineage>
        <taxon>Bacteria</taxon>
        <taxon>Bacillati</taxon>
        <taxon>Actinomycetota</taxon>
        <taxon>Actinomycetes</taxon>
        <taxon>Micrococcales</taxon>
        <taxon>Microbacteriaceae</taxon>
        <taxon>Leucobacter</taxon>
    </lineage>
</organism>
<evidence type="ECO:0000313" key="4">
    <source>
        <dbReference type="Proteomes" id="UP000285768"/>
    </source>
</evidence>
<feature type="region of interest" description="Disordered" evidence="1">
    <location>
        <begin position="102"/>
        <end position="190"/>
    </location>
</feature>
<dbReference type="EMBL" id="CP035037">
    <property type="protein sequence ID" value="QAB18412.1"/>
    <property type="molecule type" value="Genomic_DNA"/>
</dbReference>
<sequence>MQIARQRWLPPSDFTDPQIGSLPAQVRVTAAGLRLYVDDWGRAEVRLRRMLAEIYEHDEQMTEQLLAEHLGQLSAVHWLRLYVDDRGRSLLQIRVWPAVQHPDPRGSAFPPPEGFMKPSRTSQETFTVEARARASACAGEGTWERESASERAGAGDGTPSRTPDSDAPRPPSPFCSQHQPWGTEEPCGPCRTTRMAFEIWQTASKYAALSTPAAAPPGPRFEAAPEPEEYLTDDGRIEHT</sequence>
<evidence type="ECO:0000313" key="2">
    <source>
        <dbReference type="EMBL" id="QAB17107.1"/>
    </source>
</evidence>
<reference evidence="2 4" key="1">
    <citation type="submission" date="2019-01" db="EMBL/GenBank/DDBJ databases">
        <title>Leucobacter muris sp. nov. isolated from the nose of a laboratory mouse.</title>
        <authorList>
            <person name="Benga L."/>
            <person name="Sproeer C."/>
            <person name="Schumann P."/>
            <person name="Verbarg S."/>
            <person name="Bunk B."/>
            <person name="Engelhardt E."/>
            <person name="Benten P.M."/>
            <person name="Sager M."/>
        </authorList>
    </citation>
    <scope>NUCLEOTIDE SEQUENCE [LARGE SCALE GENOMIC DNA]</scope>
    <source>
        <strain evidence="2 4">DSM 101948</strain>
    </source>
</reference>
<keyword evidence="4" id="KW-1185">Reference proteome</keyword>
<protein>
    <submittedName>
        <fullName evidence="2">Uncharacterized protein</fullName>
    </submittedName>
</protein>
<dbReference type="EMBL" id="CP035037">
    <property type="protein sequence ID" value="QAB17107.1"/>
    <property type="molecule type" value="Genomic_DNA"/>
</dbReference>
<dbReference type="RefSeq" id="WP_128386357.1">
    <property type="nucleotide sequence ID" value="NZ_CP035037.1"/>
</dbReference>
<dbReference type="Proteomes" id="UP000285768">
    <property type="component" value="Chromosome"/>
</dbReference>
<feature type="region of interest" description="Disordered" evidence="1">
    <location>
        <begin position="208"/>
        <end position="240"/>
    </location>
</feature>
<name>A0ABX5QDG9_9MICO</name>
<accession>A0ABX5QDG9</accession>